<dbReference type="Proteomes" id="UP001165569">
    <property type="component" value="Unassembled WGS sequence"/>
</dbReference>
<evidence type="ECO:0000313" key="4">
    <source>
        <dbReference type="Proteomes" id="UP001165569"/>
    </source>
</evidence>
<accession>A0AA41XXL0</accession>
<dbReference type="Proteomes" id="UP001165568">
    <property type="component" value="Unassembled WGS sequence"/>
</dbReference>
<comment type="caution">
    <text evidence="1">The sequence shown here is derived from an EMBL/GenBank/DDBJ whole genome shotgun (WGS) entry which is preliminary data.</text>
</comment>
<reference evidence="1" key="1">
    <citation type="submission" date="2022-04" db="EMBL/GenBank/DDBJ databases">
        <title>Brenneria sp. isolated from walnut trees in Serbia.</title>
        <authorList>
            <person name="Gasic K."/>
            <person name="Zlatkovic N."/>
            <person name="Kuzmanovic N."/>
        </authorList>
    </citation>
    <scope>NUCLEOTIDE SEQUENCE</scope>
    <source>
        <strain evidence="2">KBI 423</strain>
        <strain evidence="1">KBI 447</strain>
    </source>
</reference>
<gene>
    <name evidence="1" type="ORF">NC803_10135</name>
    <name evidence="2" type="ORF">NC856_10800</name>
</gene>
<evidence type="ECO:0000313" key="1">
    <source>
        <dbReference type="EMBL" id="MCV9879208.1"/>
    </source>
</evidence>
<name>A0AA41XXL0_9GAMM</name>
<organism evidence="1 4">
    <name type="scientific">Brenneria izbisi</name>
    <dbReference type="NCBI Taxonomy" id="2939450"/>
    <lineage>
        <taxon>Bacteria</taxon>
        <taxon>Pseudomonadati</taxon>
        <taxon>Pseudomonadota</taxon>
        <taxon>Gammaproteobacteria</taxon>
        <taxon>Enterobacterales</taxon>
        <taxon>Pectobacteriaceae</taxon>
        <taxon>Brenneria</taxon>
    </lineage>
</organism>
<evidence type="ECO:0000313" key="3">
    <source>
        <dbReference type="Proteomes" id="UP001165568"/>
    </source>
</evidence>
<protein>
    <submittedName>
        <fullName evidence="1">Uncharacterized protein</fullName>
    </submittedName>
</protein>
<evidence type="ECO:0000313" key="2">
    <source>
        <dbReference type="EMBL" id="MCV9882758.1"/>
    </source>
</evidence>
<dbReference type="RefSeq" id="WP_264090443.1">
    <property type="nucleotide sequence ID" value="NZ_JAMPJT010000006.1"/>
</dbReference>
<proteinExistence type="predicted"/>
<dbReference type="EMBL" id="JAMPJU010000007">
    <property type="protein sequence ID" value="MCV9882758.1"/>
    <property type="molecule type" value="Genomic_DNA"/>
</dbReference>
<dbReference type="AlphaFoldDB" id="A0AA41XXL0"/>
<keyword evidence="3" id="KW-1185">Reference proteome</keyword>
<sequence>MEKALILVNTIEKMCQTTLTVQDAQMTRRADSTPLFPIAPAVIDRRED</sequence>
<dbReference type="EMBL" id="JAMPJT010000006">
    <property type="protein sequence ID" value="MCV9879208.1"/>
    <property type="molecule type" value="Genomic_DNA"/>
</dbReference>